<accession>A0A368FTX2</accession>
<dbReference type="InterPro" id="IPR013320">
    <property type="entry name" value="ConA-like_dom_sf"/>
</dbReference>
<evidence type="ECO:0000313" key="5">
    <source>
        <dbReference type="Proteomes" id="UP000252519"/>
    </source>
</evidence>
<keyword evidence="1 2" id="KW-0430">Lectin</keyword>
<reference evidence="4 5" key="1">
    <citation type="submission" date="2014-10" db="EMBL/GenBank/DDBJ databases">
        <title>Draft genome of the hookworm Ancylostoma caninum.</title>
        <authorList>
            <person name="Mitreva M."/>
        </authorList>
    </citation>
    <scope>NUCLEOTIDE SEQUENCE [LARGE SCALE GENOMIC DNA]</scope>
    <source>
        <strain evidence="4 5">Baltimore</strain>
    </source>
</reference>
<proteinExistence type="predicted"/>
<dbReference type="InterPro" id="IPR044156">
    <property type="entry name" value="Galectin-like"/>
</dbReference>
<comment type="caution">
    <text evidence="4">The sequence shown here is derived from an EMBL/GenBank/DDBJ whole genome shotgun (WGS) entry which is preliminary data.</text>
</comment>
<evidence type="ECO:0000259" key="3">
    <source>
        <dbReference type="PROSITE" id="PS51304"/>
    </source>
</evidence>
<feature type="domain" description="Galectin" evidence="3">
    <location>
        <begin position="47"/>
        <end position="201"/>
    </location>
</feature>
<name>A0A368FTX2_ANCCA</name>
<dbReference type="GO" id="GO:0016936">
    <property type="term" value="F:galactoside binding"/>
    <property type="evidence" value="ECO:0007669"/>
    <property type="project" value="TreeGrafter"/>
</dbReference>
<dbReference type="Pfam" id="PF00337">
    <property type="entry name" value="Gal-bind_lectin"/>
    <property type="match status" value="2"/>
</dbReference>
<dbReference type="PROSITE" id="PS51304">
    <property type="entry name" value="GALECTIN"/>
    <property type="match status" value="2"/>
</dbReference>
<dbReference type="AlphaFoldDB" id="A0A368FTX2"/>
<evidence type="ECO:0000313" key="4">
    <source>
        <dbReference type="EMBL" id="RCN35671.1"/>
    </source>
</evidence>
<dbReference type="Proteomes" id="UP000252519">
    <property type="component" value="Unassembled WGS sequence"/>
</dbReference>
<dbReference type="InterPro" id="IPR001079">
    <property type="entry name" value="Galectin_CRD"/>
</dbReference>
<dbReference type="Gene3D" id="2.60.120.200">
    <property type="match status" value="2"/>
</dbReference>
<dbReference type="PANTHER" id="PTHR11346:SF180">
    <property type="entry name" value="GALECTIN"/>
    <property type="match status" value="1"/>
</dbReference>
<protein>
    <recommendedName>
        <fullName evidence="2">Galectin</fullName>
    </recommendedName>
</protein>
<evidence type="ECO:0000256" key="1">
    <source>
        <dbReference type="ARBA" id="ARBA00022734"/>
    </source>
</evidence>
<dbReference type="GO" id="GO:0030246">
    <property type="term" value="F:carbohydrate binding"/>
    <property type="evidence" value="ECO:0007669"/>
    <property type="project" value="UniProtKB-UniRule"/>
</dbReference>
<dbReference type="PANTHER" id="PTHR11346">
    <property type="entry name" value="GALECTIN"/>
    <property type="match status" value="1"/>
</dbReference>
<dbReference type="OrthoDB" id="6251307at2759"/>
<dbReference type="EMBL" id="JOJR01000636">
    <property type="protein sequence ID" value="RCN35671.1"/>
    <property type="molecule type" value="Genomic_DNA"/>
</dbReference>
<dbReference type="SMART" id="SM00276">
    <property type="entry name" value="GLECT"/>
    <property type="match status" value="2"/>
</dbReference>
<evidence type="ECO:0000256" key="2">
    <source>
        <dbReference type="RuleBase" id="RU102079"/>
    </source>
</evidence>
<dbReference type="STRING" id="29170.A0A368FTX2"/>
<dbReference type="SUPFAM" id="SSF49899">
    <property type="entry name" value="Concanavalin A-like lectins/glucanases"/>
    <property type="match status" value="2"/>
</dbReference>
<dbReference type="FunFam" id="2.60.120.200:FF:000244">
    <property type="entry name" value="Galectin"/>
    <property type="match status" value="1"/>
</dbReference>
<dbReference type="SMART" id="SM00908">
    <property type="entry name" value="Gal-bind_lectin"/>
    <property type="match status" value="2"/>
</dbReference>
<feature type="domain" description="Galectin" evidence="3">
    <location>
        <begin position="207"/>
        <end position="332"/>
    </location>
</feature>
<dbReference type="CDD" id="cd00070">
    <property type="entry name" value="GLECT"/>
    <property type="match status" value="2"/>
</dbReference>
<sequence length="337" mass="38435">MKWLLLLLVAYAFADDSSKEAAEKNAKESKEKNYRKYIGEQDYRLPFKTRVSEAFVVGQTIHAVGTLSEKPTRVDFNFHKGAAKDVDLPLHFSIRFDEGRDNRSQMVFESNIPLRFSGIFSGKFVYNTFKDGNWSDNEQRISNPFKAGQEFDLRVRILEGKFQVFANRVEVGVFEQRQALDGIDHVSIRGDLTKLRLFHYGGRIFPNPYMAVAELTPGKRLDISALPTGKRVNINLYRANKEYALQVSIRFNEGAIVRNAMNNNVWGKEEREGDMPISKGEVFDITIINEEFSFQIFFNGKRFAAFSHRGSPTDVKTLEIDGDVEIHTVTINDAPGI</sequence>
<keyword evidence="5" id="KW-1185">Reference proteome</keyword>
<organism evidence="4 5">
    <name type="scientific">Ancylostoma caninum</name>
    <name type="common">Dog hookworm</name>
    <dbReference type="NCBI Taxonomy" id="29170"/>
    <lineage>
        <taxon>Eukaryota</taxon>
        <taxon>Metazoa</taxon>
        <taxon>Ecdysozoa</taxon>
        <taxon>Nematoda</taxon>
        <taxon>Chromadorea</taxon>
        <taxon>Rhabditida</taxon>
        <taxon>Rhabditina</taxon>
        <taxon>Rhabditomorpha</taxon>
        <taxon>Strongyloidea</taxon>
        <taxon>Ancylostomatidae</taxon>
        <taxon>Ancylostomatinae</taxon>
        <taxon>Ancylostoma</taxon>
    </lineage>
</organism>
<gene>
    <name evidence="4" type="ORF">ANCCAN_18476</name>
</gene>